<gene>
    <name evidence="8" type="ORF">Q2362_04355</name>
</gene>
<evidence type="ECO:0000256" key="3">
    <source>
        <dbReference type="ARBA" id="ARBA00022801"/>
    </source>
</evidence>
<keyword evidence="5" id="KW-0472">Membrane</keyword>
<dbReference type="InterPro" id="IPR027094">
    <property type="entry name" value="Mitofusin_fam"/>
</dbReference>
<feature type="domain" description="Dynamin N-terminal" evidence="7">
    <location>
        <begin position="172"/>
        <end position="335"/>
    </location>
</feature>
<dbReference type="InterPro" id="IPR045063">
    <property type="entry name" value="Dynamin_N"/>
</dbReference>
<organism evidence="8 9">
    <name type="scientific">Campylobacter magnus</name>
    <dbReference type="NCBI Taxonomy" id="3026462"/>
    <lineage>
        <taxon>Bacteria</taxon>
        <taxon>Pseudomonadati</taxon>
        <taxon>Campylobacterota</taxon>
        <taxon>Epsilonproteobacteria</taxon>
        <taxon>Campylobacterales</taxon>
        <taxon>Campylobacteraceae</taxon>
        <taxon>Campylobacter</taxon>
    </lineage>
</organism>
<dbReference type="Pfam" id="PF00350">
    <property type="entry name" value="Dynamin_N"/>
    <property type="match status" value="1"/>
</dbReference>
<keyword evidence="2" id="KW-0547">Nucleotide-binding</keyword>
<proteinExistence type="predicted"/>
<dbReference type="Proteomes" id="UP001171111">
    <property type="component" value="Unassembled WGS sequence"/>
</dbReference>
<comment type="subcellular location">
    <subcellularLocation>
        <location evidence="1">Membrane</location>
    </subcellularLocation>
</comment>
<keyword evidence="3" id="KW-0378">Hydrolase</keyword>
<sequence>MQKNDVLSALWGVELLRVDYAGQVVCDAHSGSIVLCANESNIARLECLASFTSVLKSVAGGKDKYNIQSAQAGILNALENLKMPRNELILALSRLNEVGILDLKYLEVLKSFMLGLNYDELSSPSASNTSFKRSMGELNEIAKELSLLCDKSMGSRLQKAINSANNANFSLALSGVVNAGKSSLLNALIAQNLLGVSNIPQTAAICALKYSDEPYAKIEFFSTDEQGQLPKKELKDINISLDELPKYTAASSELAQYVKLCTLGINAEILSGIDIIDTPGIDDAIKAREELSANYLKSCDSLLYLMNAAQAASAKDMAFLRDIVLTSKNSEILVLLTHIDKLSEAERLSVLEYTQRSVLEELGELNEELAKNIKYFLVSAPANIGINELKAHLFASFFGESSKKASIILNAYKKELGLIAGTLFSEFESELRALNASGAKANDEISKLKAQASQLELALNDSEQKIANITNSLKDEKISTQNEISAISSKIADRVMNEVKYRSAKKQKADNDLLFAIANSAISDFLIDLFRDKRRILELKLESFALNLKELLNDFSFKMPDFKEYIGSKELKIEQESLKNAIKEALKSSDLSKNSSALKSALNEFLSSLDLEGQIISLLSECAKDFKNSLENSLKELKEHFASQNEKILEFLSKNEQKSADLSQNAKLCAQNLNKAKELKERLEKC</sequence>
<keyword evidence="9" id="KW-1185">Reference proteome</keyword>
<evidence type="ECO:0000313" key="9">
    <source>
        <dbReference type="Proteomes" id="UP001171111"/>
    </source>
</evidence>
<feature type="coiled-coil region" evidence="6">
    <location>
        <begin position="431"/>
        <end position="472"/>
    </location>
</feature>
<protein>
    <submittedName>
        <fullName evidence="8">Dynamin family protein</fullName>
    </submittedName>
</protein>
<keyword evidence="6" id="KW-0175">Coiled coil</keyword>
<evidence type="ECO:0000256" key="5">
    <source>
        <dbReference type="ARBA" id="ARBA00023136"/>
    </source>
</evidence>
<evidence type="ECO:0000259" key="7">
    <source>
        <dbReference type="Pfam" id="PF00350"/>
    </source>
</evidence>
<comment type="caution">
    <text evidence="8">The sequence shown here is derived from an EMBL/GenBank/DDBJ whole genome shotgun (WGS) entry which is preliminary data.</text>
</comment>
<dbReference type="InterPro" id="IPR027417">
    <property type="entry name" value="P-loop_NTPase"/>
</dbReference>
<dbReference type="SUPFAM" id="SSF52540">
    <property type="entry name" value="P-loop containing nucleoside triphosphate hydrolases"/>
    <property type="match status" value="1"/>
</dbReference>
<evidence type="ECO:0000256" key="2">
    <source>
        <dbReference type="ARBA" id="ARBA00022741"/>
    </source>
</evidence>
<evidence type="ECO:0000256" key="6">
    <source>
        <dbReference type="SAM" id="Coils"/>
    </source>
</evidence>
<dbReference type="PANTHER" id="PTHR10465:SF0">
    <property type="entry name" value="SARCALUMENIN"/>
    <property type="match status" value="1"/>
</dbReference>
<reference evidence="8 9" key="1">
    <citation type="submission" date="2023-06" db="EMBL/GenBank/DDBJ databases">
        <title>Campylobacter magnum sp. nov., isolated from cecal contents of domestic pigs (Sus scrofa domesticus).</title>
        <authorList>
            <person name="Papic B."/>
            <person name="Gruntar I."/>
        </authorList>
    </citation>
    <scope>NUCLEOTIDE SEQUENCE [LARGE SCALE GENOMIC DNA]</scope>
    <source>
        <strain evidence="9">34484-21</strain>
    </source>
</reference>
<dbReference type="PANTHER" id="PTHR10465">
    <property type="entry name" value="TRANSMEMBRANE GTPASE FZO1"/>
    <property type="match status" value="1"/>
</dbReference>
<keyword evidence="4" id="KW-0342">GTP-binding</keyword>
<evidence type="ECO:0000256" key="4">
    <source>
        <dbReference type="ARBA" id="ARBA00023134"/>
    </source>
</evidence>
<feature type="coiled-coil region" evidence="6">
    <location>
        <begin position="534"/>
        <end position="588"/>
    </location>
</feature>
<dbReference type="EMBL" id="JAULJQ010000004">
    <property type="protein sequence ID" value="MDO2409330.1"/>
    <property type="molecule type" value="Genomic_DNA"/>
</dbReference>
<dbReference type="Gene3D" id="3.40.50.300">
    <property type="entry name" value="P-loop containing nucleotide triphosphate hydrolases"/>
    <property type="match status" value="1"/>
</dbReference>
<accession>A0ABT8T7S8</accession>
<evidence type="ECO:0000256" key="1">
    <source>
        <dbReference type="ARBA" id="ARBA00004370"/>
    </source>
</evidence>
<evidence type="ECO:0000313" key="8">
    <source>
        <dbReference type="EMBL" id="MDO2409330.1"/>
    </source>
</evidence>
<dbReference type="RefSeq" id="WP_302244200.1">
    <property type="nucleotide sequence ID" value="NZ_JAULJQ010000004.1"/>
</dbReference>
<name>A0ABT8T7S8_9BACT</name>